<feature type="region of interest" description="Disordered" evidence="1">
    <location>
        <begin position="1"/>
        <end position="26"/>
    </location>
</feature>
<feature type="compositionally biased region" description="Acidic residues" evidence="1">
    <location>
        <begin position="952"/>
        <end position="965"/>
    </location>
</feature>
<reference evidence="2 3" key="1">
    <citation type="submission" date="2023-08" db="EMBL/GenBank/DDBJ databases">
        <title>Black Yeasts Isolated from many extreme environments.</title>
        <authorList>
            <person name="Coleine C."/>
            <person name="Stajich J.E."/>
            <person name="Selbmann L."/>
        </authorList>
    </citation>
    <scope>NUCLEOTIDE SEQUENCE [LARGE SCALE GENOMIC DNA]</scope>
    <source>
        <strain evidence="2 3">CCFEE 5885</strain>
    </source>
</reference>
<feature type="compositionally biased region" description="Basic and acidic residues" evidence="1">
    <location>
        <begin position="465"/>
        <end position="494"/>
    </location>
</feature>
<dbReference type="InterPro" id="IPR021842">
    <property type="entry name" value="DUF3435"/>
</dbReference>
<evidence type="ECO:0000313" key="2">
    <source>
        <dbReference type="EMBL" id="KAK5071347.1"/>
    </source>
</evidence>
<feature type="compositionally biased region" description="Polar residues" evidence="1">
    <location>
        <begin position="12"/>
        <end position="26"/>
    </location>
</feature>
<organism evidence="2 3">
    <name type="scientific">Lithohypha guttulata</name>
    <dbReference type="NCBI Taxonomy" id="1690604"/>
    <lineage>
        <taxon>Eukaryota</taxon>
        <taxon>Fungi</taxon>
        <taxon>Dikarya</taxon>
        <taxon>Ascomycota</taxon>
        <taxon>Pezizomycotina</taxon>
        <taxon>Eurotiomycetes</taxon>
        <taxon>Chaetothyriomycetidae</taxon>
        <taxon>Chaetothyriales</taxon>
        <taxon>Trichomeriaceae</taxon>
        <taxon>Lithohypha</taxon>
    </lineage>
</organism>
<name>A0ABR0JTV0_9EURO</name>
<feature type="region of interest" description="Disordered" evidence="1">
    <location>
        <begin position="800"/>
        <end position="965"/>
    </location>
</feature>
<accession>A0ABR0JTV0</accession>
<proteinExistence type="predicted"/>
<dbReference type="PANTHER" id="PTHR37535:SF3">
    <property type="entry name" value="FLUG DOMAIN-CONTAINING PROTEIN"/>
    <property type="match status" value="1"/>
</dbReference>
<dbReference type="EMBL" id="JAVRRG010000374">
    <property type="protein sequence ID" value="KAK5071347.1"/>
    <property type="molecule type" value="Genomic_DNA"/>
</dbReference>
<comment type="caution">
    <text evidence="2">The sequence shown here is derived from an EMBL/GenBank/DDBJ whole genome shotgun (WGS) entry which is preliminary data.</text>
</comment>
<keyword evidence="3" id="KW-1185">Reference proteome</keyword>
<dbReference type="PANTHER" id="PTHR37535">
    <property type="entry name" value="FLUG DOMAIN PROTEIN"/>
    <property type="match status" value="1"/>
</dbReference>
<gene>
    <name evidence="2" type="ORF">LTR24_010596</name>
</gene>
<dbReference type="Pfam" id="PF11917">
    <property type="entry name" value="DUF3435"/>
    <property type="match status" value="1"/>
</dbReference>
<evidence type="ECO:0008006" key="4">
    <source>
        <dbReference type="Google" id="ProtNLM"/>
    </source>
</evidence>
<protein>
    <recommendedName>
        <fullName evidence="4">C2H2-type domain-containing protein</fullName>
    </recommendedName>
</protein>
<feature type="region of interest" description="Disordered" evidence="1">
    <location>
        <begin position="463"/>
        <end position="494"/>
    </location>
</feature>
<evidence type="ECO:0000313" key="3">
    <source>
        <dbReference type="Proteomes" id="UP001345013"/>
    </source>
</evidence>
<dbReference type="Proteomes" id="UP001345013">
    <property type="component" value="Unassembled WGS sequence"/>
</dbReference>
<evidence type="ECO:0000256" key="1">
    <source>
        <dbReference type="SAM" id="MobiDB-lite"/>
    </source>
</evidence>
<feature type="compositionally biased region" description="Low complexity" evidence="1">
    <location>
        <begin position="842"/>
        <end position="853"/>
    </location>
</feature>
<sequence>MDAMDETGGTMRANSSPQPITQPDTETLMSLSYEKTTRDLERDLVRQSRGYEKKIEATTTSVVRKPIAPGTRRFYQVMLREWDIFTGEYDGSPDPTNVKTAKDFIHYFSSGRRGRNEPGGCLTVAYTYTAWKSFMAAWGREHHVSFSKSHQDTILNFINGGEESGAPDLSRKTRPTRNFTRDDFLICVQQLWQNDWHDFVHERYRWGLHLLLLLHCNTSGRRAEYEGELTYADISVAMVWLDNATQSQLIIDFRRTKAKGLQRYEREQPQHMLYELVGLPYYCNSVGFFMAAALADGVLRDYHSWDDICAIERPPQQKHVILEYNPEKSNWPIFPRSSRAGQLDHGRHSASLTSNALLDLGFRAGFRDHLTLHAARREVLLQVDNYGYSCNERMRFAAHINPNTYRRSYQTSIPIVDGQASYFQYEPRNTELHALRRGYSWRRNPHHQPELREATRVAIQYNTSEKQEDARDDFAWKNQKERQKVYDQRRGRRDHLLRQQYSAAPQPDGRPYESDFNQTRKLMPERDRLATSLFMEGSLRDDTGRTIMNDLIHLCRQGGSATYCLGLNPSGTLCATCGERSRKGDEHSWWSHLYRCRTKAARRDGGFAEFCFLCFVWYDDHGAWRRHVQEHLRDLPLKCNMAVFRHNVVRPALCPACLGDESLNPEHRFRQYVNLTTWKSHLQDHLQHGLVQTCPHPRCRHGSETSAGSEFLGHLADVHGIRFESKKRSESGKDMSSRMADGTMKGFSFVHVDFSGVGKTGEDSYMDAEALCQSGKTQSESRVEDEEMVTTEQDLGCVVPVSKEGGRADSADSFKVSGEAGDNSHGEFQPTLTASLSREVATSESESQTTKQTPIRKQPGLSINVPPVPRSWKSRKKPRLAGYIEDATIPIPAEGVSRENSSQRSSRGRPRGSRSGRPLCRVQHQAFLARSRPTRQTPTATKDKHGSRATIWEDDSDTSLDELAL</sequence>